<dbReference type="GeneID" id="113217864"/>
<keyword evidence="6 8" id="KW-0472">Membrane</keyword>
<feature type="transmembrane region" description="Helical" evidence="8">
    <location>
        <begin position="424"/>
        <end position="445"/>
    </location>
</feature>
<dbReference type="Pfam" id="PF01490">
    <property type="entry name" value="Aa_trans"/>
    <property type="match status" value="1"/>
</dbReference>
<dbReference type="OrthoDB" id="513400at2759"/>
<keyword evidence="3 8" id="KW-0812">Transmembrane</keyword>
<protein>
    <submittedName>
        <fullName evidence="11">Sodium-coupled neutral amino acid transporter 10 isoform X1</fullName>
    </submittedName>
</protein>
<gene>
    <name evidence="11" type="primary">LOC113217864</name>
</gene>
<evidence type="ECO:0000256" key="3">
    <source>
        <dbReference type="ARBA" id="ARBA00022692"/>
    </source>
</evidence>
<feature type="transmembrane region" description="Helical" evidence="8">
    <location>
        <begin position="172"/>
        <end position="190"/>
    </location>
</feature>
<evidence type="ECO:0000313" key="10">
    <source>
        <dbReference type="Proteomes" id="UP000504606"/>
    </source>
</evidence>
<feature type="region of interest" description="Disordered" evidence="7">
    <location>
        <begin position="862"/>
        <end position="972"/>
    </location>
</feature>
<dbReference type="RefSeq" id="XP_026293722.2">
    <property type="nucleotide sequence ID" value="XM_026437937.2"/>
</dbReference>
<feature type="compositionally biased region" description="Polar residues" evidence="7">
    <location>
        <begin position="758"/>
        <end position="767"/>
    </location>
</feature>
<keyword evidence="2" id="KW-0813">Transport</keyword>
<dbReference type="KEGG" id="foc:113217864"/>
<feature type="compositionally biased region" description="Basic and acidic residues" evidence="7">
    <location>
        <begin position="924"/>
        <end position="951"/>
    </location>
</feature>
<accession>A0A6J1TLR9</accession>
<feature type="transmembrane region" description="Helical" evidence="8">
    <location>
        <begin position="197"/>
        <end position="219"/>
    </location>
</feature>
<feature type="region of interest" description="Disordered" evidence="7">
    <location>
        <begin position="555"/>
        <end position="579"/>
    </location>
</feature>
<evidence type="ECO:0000256" key="6">
    <source>
        <dbReference type="ARBA" id="ARBA00023136"/>
    </source>
</evidence>
<dbReference type="Proteomes" id="UP000504606">
    <property type="component" value="Unplaced"/>
</dbReference>
<evidence type="ECO:0000259" key="9">
    <source>
        <dbReference type="Pfam" id="PF01490"/>
    </source>
</evidence>
<organism evidence="10 11">
    <name type="scientific">Frankliniella occidentalis</name>
    <name type="common">Western flower thrips</name>
    <name type="synonym">Euthrips occidentalis</name>
    <dbReference type="NCBI Taxonomy" id="133901"/>
    <lineage>
        <taxon>Eukaryota</taxon>
        <taxon>Metazoa</taxon>
        <taxon>Ecdysozoa</taxon>
        <taxon>Arthropoda</taxon>
        <taxon>Hexapoda</taxon>
        <taxon>Insecta</taxon>
        <taxon>Pterygota</taxon>
        <taxon>Neoptera</taxon>
        <taxon>Paraneoptera</taxon>
        <taxon>Thysanoptera</taxon>
        <taxon>Terebrantia</taxon>
        <taxon>Thripoidea</taxon>
        <taxon>Thripidae</taxon>
        <taxon>Frankliniella</taxon>
    </lineage>
</organism>
<dbReference type="AlphaFoldDB" id="A0A6J1TLR9"/>
<evidence type="ECO:0000256" key="7">
    <source>
        <dbReference type="SAM" id="MobiDB-lite"/>
    </source>
</evidence>
<feature type="compositionally biased region" description="Basic and acidic residues" evidence="7">
    <location>
        <begin position="869"/>
        <end position="899"/>
    </location>
</feature>
<feature type="transmembrane region" description="Helical" evidence="8">
    <location>
        <begin position="278"/>
        <end position="299"/>
    </location>
</feature>
<name>A0A6J1TLR9_FRAOC</name>
<feature type="transmembrane region" description="Helical" evidence="8">
    <location>
        <begin position="239"/>
        <end position="258"/>
    </location>
</feature>
<feature type="region of interest" description="Disordered" evidence="7">
    <location>
        <begin position="613"/>
        <end position="680"/>
    </location>
</feature>
<feature type="compositionally biased region" description="Low complexity" evidence="7">
    <location>
        <begin position="1036"/>
        <end position="1048"/>
    </location>
</feature>
<keyword evidence="5 8" id="KW-1133">Transmembrane helix</keyword>
<reference evidence="11" key="1">
    <citation type="submission" date="2025-08" db="UniProtKB">
        <authorList>
            <consortium name="RefSeq"/>
        </authorList>
    </citation>
    <scope>IDENTIFICATION</scope>
    <source>
        <tissue evidence="11">Whole organism</tissue>
    </source>
</reference>
<proteinExistence type="predicted"/>
<evidence type="ECO:0000256" key="8">
    <source>
        <dbReference type="SAM" id="Phobius"/>
    </source>
</evidence>
<evidence type="ECO:0000256" key="1">
    <source>
        <dbReference type="ARBA" id="ARBA00004141"/>
    </source>
</evidence>
<feature type="region of interest" description="Disordered" evidence="7">
    <location>
        <begin position="740"/>
        <end position="804"/>
    </location>
</feature>
<evidence type="ECO:0000256" key="4">
    <source>
        <dbReference type="ARBA" id="ARBA00022970"/>
    </source>
</evidence>
<evidence type="ECO:0000313" key="11">
    <source>
        <dbReference type="RefSeq" id="XP_026293722.2"/>
    </source>
</evidence>
<feature type="domain" description="Amino acid transporter transmembrane" evidence="9">
    <location>
        <begin position="56"/>
        <end position="445"/>
    </location>
</feature>
<dbReference type="InterPro" id="IPR013057">
    <property type="entry name" value="AA_transpt_TM"/>
</dbReference>
<feature type="transmembrane region" description="Helical" evidence="8">
    <location>
        <begin position="368"/>
        <end position="386"/>
    </location>
</feature>
<sequence length="1055" mass="115609">MKNFVCVFANVLLDKRLTGGSLGLKEIEKDNFLKINLSIFVFASFRKLISVTMGTNTGQVMTLCNSIIGVSILAMPFCFKQCGIILSILLLCLSSILSRFACHFLLKSAVITRRKNYEFLAFHVFGSSGKLGVELAIIGFLLGTCIAFFVVMGDLGPDIVSSVMGLHRTDTLRTSILVGVAFFVVLPLGLLRNVDSLSSICTATFAFYLCLVLKVMGEAAGPLVMGTWLNDVNFWRPEGILQCSPIFSMALFCQTQLFEIFNTVPNVALDKLNSVVRVAINLCTAVYISVGFFGYVAFSKENITGNILVSLSENISSEVIKLGFLLSIAVSFPLVIFPCRASLYSLLYRSAQPPLHDIGTSHVPEGRFKLLTFCIVGISLLLGLMLPNIERVLGIIGSTIGVTICIITPSLLLGNTARHSKDRLLSQIILWSGAIIMILGTYAHILNGQTNGTDPGLEQAANRILDHAVDRLNEQSPESIAFHPLPSEEKIKKLIETSDRIVRHKHPKSLDDFGKIAMNIEKSSLTKTGEVNSASSKLVENSNSMDKVGAKLVQASDKLQEPPVPADTGEKQQEPPEPVEAVAKPVSALPIVPIIPAPVPSSESVINVPKQTKTEMKTNDQLNSQKSKSASAGNAEQVNLDAIRHEDAESALEARDEKSKTVSDKVDKKLNEVEERKKKAEEQKLIKTLQEHQEVQRDMLNEQQRILKELKKHEQVHQQNLNEIVKDSFDKEQVLAKLNPIKSESGQAGQAKSMVEEQGNSKVSIIQKTEDKNVASLKQSKTEENKEAPQVPGNPLEGLKNSPTFDKFKIRKSEEALQVPGNPVKDNLPLPKKSILGRAGSIPVVPLPLAYSAKVSSPVPSLNIASKQIDSKAAARDILESEPHHLDREKRDLDAEKSEQGNSNGLGFLGQAKDLGNLDQSKVSTEEVLKECKPKEKDTNSHDHKSEDSKSDSSIPDQNVISQSFTGENNPISIGVRDAVKVPVLDRYIDKKKEDLKESRKSQLVPIMELKTPSSISEPHVRIDTNLHGSQKFPDSGLSLSSSNDLKLVQNKENK</sequence>
<evidence type="ECO:0000256" key="5">
    <source>
        <dbReference type="ARBA" id="ARBA00022989"/>
    </source>
</evidence>
<dbReference type="PANTHER" id="PTHR22950:SF646">
    <property type="entry name" value="SODIUM-COUPLED NEUTRAL AMINO ACID TRANSPORTER 10-RELATED"/>
    <property type="match status" value="1"/>
</dbReference>
<feature type="transmembrane region" description="Helical" evidence="8">
    <location>
        <begin position="131"/>
        <end position="152"/>
    </location>
</feature>
<feature type="compositionally biased region" description="Polar residues" evidence="7">
    <location>
        <begin position="955"/>
        <end position="972"/>
    </location>
</feature>
<dbReference type="GO" id="GO:0015179">
    <property type="term" value="F:L-amino acid transmembrane transporter activity"/>
    <property type="evidence" value="ECO:0007669"/>
    <property type="project" value="TreeGrafter"/>
</dbReference>
<feature type="transmembrane region" description="Helical" evidence="8">
    <location>
        <begin position="60"/>
        <end position="77"/>
    </location>
</feature>
<feature type="transmembrane region" description="Helical" evidence="8">
    <location>
        <begin position="392"/>
        <end position="412"/>
    </location>
</feature>
<keyword evidence="4" id="KW-0029">Amino-acid transport</keyword>
<feature type="compositionally biased region" description="Basic and acidic residues" evidence="7">
    <location>
        <begin position="642"/>
        <end position="680"/>
    </location>
</feature>
<evidence type="ECO:0000256" key="2">
    <source>
        <dbReference type="ARBA" id="ARBA00022448"/>
    </source>
</evidence>
<dbReference type="PANTHER" id="PTHR22950">
    <property type="entry name" value="AMINO ACID TRANSPORTER"/>
    <property type="match status" value="1"/>
</dbReference>
<feature type="transmembrane region" description="Helical" evidence="8">
    <location>
        <begin position="319"/>
        <end position="347"/>
    </location>
</feature>
<comment type="subcellular location">
    <subcellularLocation>
        <location evidence="1">Membrane</location>
        <topology evidence="1">Multi-pass membrane protein</topology>
    </subcellularLocation>
</comment>
<dbReference type="GO" id="GO:0016020">
    <property type="term" value="C:membrane"/>
    <property type="evidence" value="ECO:0007669"/>
    <property type="project" value="UniProtKB-SubCell"/>
</dbReference>
<feature type="transmembrane region" description="Helical" evidence="8">
    <location>
        <begin position="83"/>
        <end position="106"/>
    </location>
</feature>
<feature type="compositionally biased region" description="Polar residues" evidence="7">
    <location>
        <begin position="619"/>
        <end position="637"/>
    </location>
</feature>
<keyword evidence="10" id="KW-1185">Reference proteome</keyword>
<feature type="region of interest" description="Disordered" evidence="7">
    <location>
        <begin position="1026"/>
        <end position="1055"/>
    </location>
</feature>